<dbReference type="Pfam" id="PF12957">
    <property type="entry name" value="DUF3846"/>
    <property type="match status" value="1"/>
</dbReference>
<dbReference type="RefSeq" id="WP_368004847.1">
    <property type="nucleotide sequence ID" value="NZ_JAMXFF010000002.1"/>
</dbReference>
<dbReference type="InterPro" id="IPR024559">
    <property type="entry name" value="DUF3846"/>
</dbReference>
<accession>A0ABT2MK60</accession>
<keyword evidence="3" id="KW-1185">Reference proteome</keyword>
<protein>
    <submittedName>
        <fullName evidence="2">DUF3846 domain-containing protein</fullName>
    </submittedName>
</protein>
<evidence type="ECO:0000313" key="3">
    <source>
        <dbReference type="Proteomes" id="UP001525890"/>
    </source>
</evidence>
<reference evidence="2 3" key="1">
    <citation type="journal article" date="2022" name="Front. Microbiol.">
        <title>High genomic differentiation and limited gene flow indicate recent cryptic speciation within the genus Laspinema (cyanobacteria).</title>
        <authorList>
            <person name="Stanojkovic A."/>
            <person name="Skoupy S."/>
            <person name="Skaloud P."/>
            <person name="Dvorak P."/>
        </authorList>
    </citation>
    <scope>NUCLEOTIDE SEQUENCE [LARGE SCALE GENOMIC DNA]</scope>
    <source>
        <strain evidence="2 3">D2a</strain>
    </source>
</reference>
<proteinExistence type="predicted"/>
<name>A0ABT2MK60_9CYAN</name>
<gene>
    <name evidence="2" type="ORF">NG799_02110</name>
</gene>
<dbReference type="Proteomes" id="UP001525890">
    <property type="component" value="Unassembled WGS sequence"/>
</dbReference>
<feature type="domain" description="DUF3846" evidence="1">
    <location>
        <begin position="2"/>
        <end position="108"/>
    </location>
</feature>
<evidence type="ECO:0000313" key="2">
    <source>
        <dbReference type="EMBL" id="MCT7965127.1"/>
    </source>
</evidence>
<organism evidence="2 3">
    <name type="scientific">Laspinema palackyanum D2a</name>
    <dbReference type="NCBI Taxonomy" id="2953684"/>
    <lineage>
        <taxon>Bacteria</taxon>
        <taxon>Bacillati</taxon>
        <taxon>Cyanobacteriota</taxon>
        <taxon>Cyanophyceae</taxon>
        <taxon>Oscillatoriophycideae</taxon>
        <taxon>Oscillatoriales</taxon>
        <taxon>Laspinemataceae</taxon>
        <taxon>Laspinema</taxon>
        <taxon>Laspinema palackyanum</taxon>
    </lineage>
</organism>
<comment type="caution">
    <text evidence="2">The sequence shown here is derived from an EMBL/GenBank/DDBJ whole genome shotgun (WGS) entry which is preliminary data.</text>
</comment>
<dbReference type="EMBL" id="JAMXFF010000002">
    <property type="protein sequence ID" value="MCT7965127.1"/>
    <property type="molecule type" value="Genomic_DNA"/>
</dbReference>
<sequence>MFLLIQPGKITLRTNDDELELKPMQNLVGEEGDSASVEYVYQLFSDKTIDLVCDDEFLFKSFPPTCVVENTKNIDEIIVLCGNVIAVATTNDGKTIGLTQQQIDIVLDSLLVVIKESDNKLTTVKAREVYQS</sequence>
<evidence type="ECO:0000259" key="1">
    <source>
        <dbReference type="Pfam" id="PF12957"/>
    </source>
</evidence>